<gene>
    <name evidence="3" type="ORF">DKM44_08780</name>
</gene>
<proteinExistence type="predicted"/>
<name>A0A2Z3JE43_9DEIO</name>
<dbReference type="KEGG" id="dez:DKM44_08780"/>
<organism evidence="3 4">
    <name type="scientific">Deinococcus irradiatisoli</name>
    <dbReference type="NCBI Taxonomy" id="2202254"/>
    <lineage>
        <taxon>Bacteria</taxon>
        <taxon>Thermotogati</taxon>
        <taxon>Deinococcota</taxon>
        <taxon>Deinococci</taxon>
        <taxon>Deinococcales</taxon>
        <taxon>Deinococcaceae</taxon>
        <taxon>Deinococcus</taxon>
    </lineage>
</organism>
<feature type="signal peptide" evidence="2">
    <location>
        <begin position="1"/>
        <end position="33"/>
    </location>
</feature>
<evidence type="ECO:0000313" key="3">
    <source>
        <dbReference type="EMBL" id="AWN23312.1"/>
    </source>
</evidence>
<dbReference type="Proteomes" id="UP000245368">
    <property type="component" value="Chromosome"/>
</dbReference>
<evidence type="ECO:0000256" key="1">
    <source>
        <dbReference type="SAM" id="MobiDB-lite"/>
    </source>
</evidence>
<accession>A0A2Z3JE43</accession>
<keyword evidence="2" id="KW-0732">Signal</keyword>
<dbReference type="AlphaFoldDB" id="A0A2Z3JE43"/>
<dbReference type="EMBL" id="CP029494">
    <property type="protein sequence ID" value="AWN23312.1"/>
    <property type="molecule type" value="Genomic_DNA"/>
</dbReference>
<dbReference type="PROSITE" id="PS51257">
    <property type="entry name" value="PROKAR_LIPOPROTEIN"/>
    <property type="match status" value="1"/>
</dbReference>
<evidence type="ECO:0000256" key="2">
    <source>
        <dbReference type="SAM" id="SignalP"/>
    </source>
</evidence>
<reference evidence="3 4" key="1">
    <citation type="submission" date="2018-05" db="EMBL/GenBank/DDBJ databases">
        <title>Complete Genome Sequence of Deinococcus sp. strain 17bor-2.</title>
        <authorList>
            <person name="Srinivasan S."/>
        </authorList>
    </citation>
    <scope>NUCLEOTIDE SEQUENCE [LARGE SCALE GENOMIC DNA]</scope>
    <source>
        <strain evidence="3 4">17bor-2</strain>
    </source>
</reference>
<protein>
    <submittedName>
        <fullName evidence="3">Uncharacterized protein</fullName>
    </submittedName>
</protein>
<sequence length="180" mass="18407">MLGSMPKLKLQTTLFAVGPAALCGLALSLSACAPTLNLGNVIDTTPSPAKAGPLLVGQTWAISGQLAGESVSKTLAVPRLTEVQNGSGTLSLRDQVAAAQVPSAGYEYVSYTNNDQLKQVHFVWNVAAAGGIDRYECLTSDTGSLPLVGVLTLQRQGDATTARGTCSATPTNPPPAPASK</sequence>
<feature type="region of interest" description="Disordered" evidence="1">
    <location>
        <begin position="160"/>
        <end position="180"/>
    </location>
</feature>
<feature type="chain" id="PRO_5016247375" evidence="2">
    <location>
        <begin position="34"/>
        <end position="180"/>
    </location>
</feature>
<evidence type="ECO:0000313" key="4">
    <source>
        <dbReference type="Proteomes" id="UP000245368"/>
    </source>
</evidence>
<keyword evidence="4" id="KW-1185">Reference proteome</keyword>
<feature type="compositionally biased region" description="Pro residues" evidence="1">
    <location>
        <begin position="171"/>
        <end position="180"/>
    </location>
</feature>